<dbReference type="EMBL" id="JGDB01000012">
    <property type="protein sequence ID" value="EXY92776.1"/>
    <property type="molecule type" value="Genomic_DNA"/>
</dbReference>
<evidence type="ECO:0000313" key="2">
    <source>
        <dbReference type="Proteomes" id="UP000020773"/>
    </source>
</evidence>
<dbReference type="Proteomes" id="UP000020773">
    <property type="component" value="Unassembled WGS sequence"/>
</dbReference>
<gene>
    <name evidence="1" type="ORF">M125_0506</name>
</gene>
<name>A0A015VBM6_BACFG</name>
<evidence type="ECO:0000313" key="1">
    <source>
        <dbReference type="EMBL" id="EXY92776.1"/>
    </source>
</evidence>
<proteinExistence type="predicted"/>
<accession>A0A015VBM6</accession>
<dbReference type="AlphaFoldDB" id="A0A015VBM6"/>
<organism evidence="1 2">
    <name type="scientific">Bacteroides fragilis str. 3998T(B)3</name>
    <dbReference type="NCBI Taxonomy" id="1339316"/>
    <lineage>
        <taxon>Bacteria</taxon>
        <taxon>Pseudomonadati</taxon>
        <taxon>Bacteroidota</taxon>
        <taxon>Bacteroidia</taxon>
        <taxon>Bacteroidales</taxon>
        <taxon>Bacteroidaceae</taxon>
        <taxon>Bacteroides</taxon>
    </lineage>
</organism>
<reference evidence="1 2" key="1">
    <citation type="submission" date="2014-02" db="EMBL/GenBank/DDBJ databases">
        <authorList>
            <person name="Sears C."/>
            <person name="Carroll K."/>
            <person name="Sack B.R."/>
            <person name="Qadri F."/>
            <person name="Myers L.L."/>
            <person name="Chung G.-T."/>
            <person name="Escheverria P."/>
            <person name="Fraser C.M."/>
            <person name="Sadzewicz L."/>
            <person name="Shefchek K.A."/>
            <person name="Tallon L."/>
            <person name="Das S.P."/>
            <person name="Daugherty S."/>
            <person name="Mongodin E.F."/>
        </authorList>
    </citation>
    <scope>NUCLEOTIDE SEQUENCE [LARGE SCALE GENOMIC DNA]</scope>
    <source>
        <strain evidence="2">3998T(B)3</strain>
    </source>
</reference>
<sequence length="44" mass="5060">MDTGMRAYGPPYCLKNRGCKTEDRNDFLGFFFEFGGKFSFTHGI</sequence>
<protein>
    <submittedName>
        <fullName evidence="1">Uncharacterized protein</fullName>
    </submittedName>
</protein>
<comment type="caution">
    <text evidence="1">The sequence shown here is derived from an EMBL/GenBank/DDBJ whole genome shotgun (WGS) entry which is preliminary data.</text>
</comment>